<keyword evidence="6" id="KW-0560">Oxidoreductase</keyword>
<dbReference type="CDD" id="cd06558">
    <property type="entry name" value="crotonase-like"/>
    <property type="match status" value="1"/>
</dbReference>
<dbReference type="FunFam" id="3.40.50.720:FF:000009">
    <property type="entry name" value="Fatty oxidation complex, alpha subunit"/>
    <property type="match status" value="1"/>
</dbReference>
<keyword evidence="9" id="KW-0576">Peroxisome</keyword>
<evidence type="ECO:0000256" key="1">
    <source>
        <dbReference type="ARBA" id="ARBA00004275"/>
    </source>
</evidence>
<dbReference type="RefSeq" id="WP_055464361.1">
    <property type="nucleotide sequence ID" value="NZ_CYHG01000014.1"/>
</dbReference>
<keyword evidence="10" id="KW-0413">Isomerase</keyword>
<name>A0A0K6ISG3_9GAMM</name>
<dbReference type="Gene3D" id="1.10.1040.50">
    <property type="match status" value="1"/>
</dbReference>
<evidence type="ECO:0000256" key="2">
    <source>
        <dbReference type="ARBA" id="ARBA00005005"/>
    </source>
</evidence>
<dbReference type="Proteomes" id="UP000182769">
    <property type="component" value="Unassembled WGS sequence"/>
</dbReference>
<sequence>MSLANQYPVALQIVDTFAVISIDNPPVNASTDAVRKGILSCLENIDQEKVEAVILRGEGRSLMAGADLKELEFEPTEPTLPQVTHAIEQFPLPVVAIIKGFTLGGGLELALASDYRLAVENAKLGLPEVSVGIVPGAGGTQRLPRAVGMLKATEMIVSGKPISAQEAQDIGLLSAIIAEDTMADIKQALSAIGAPLTKQKLSERNIPGYDHDAYQAHTKGLLKRAKGLPSAQVAADLMSQTSSLSFAAGVALEREHFLQLRRSLPAKALRYLFFVENALGKQVSTQQPIAKVGVIGAGTMGSGICINALISGYEVFMVEINDAALERGKSHVVSELEGAVKRGKLTAAQKEQCLNRLHASGELSSLKEVDLVIEAIIENLDAKKSLFTDLGNLVGPDVLLATNTSYLDVEEIFANVPNPSRVLGLHFFSPAHIMTLLEIVELDSTSEDALNKVKVFAKKLGKKAVTTKNAWGFVGNRIYAAYRRQCEFLVEEGASPEQVDQAIEAYGFAMGPFKVADMSGLDIAWRMRQQMQSTRHLSRYVEIPDRICEAGRLGRKTQAGYYDYGEKGMPSSSSFIAELVNDYRAEKNISPVNFSQTDIQQRIIASLINESLLLLEEKVCATPEEIDIALTSGYGFPRWKGGPIFIARNMPIEELESLMAHLAKVSGKGHKAGNIAMINN</sequence>
<dbReference type="PANTHER" id="PTHR23309:SF49">
    <property type="entry name" value="PEROXISOMAL BIFUNCTIONAL ENZYME"/>
    <property type="match status" value="1"/>
</dbReference>
<dbReference type="InterPro" id="IPR029045">
    <property type="entry name" value="ClpP/crotonase-like_dom_sf"/>
</dbReference>
<evidence type="ECO:0000256" key="11">
    <source>
        <dbReference type="ARBA" id="ARBA00023239"/>
    </source>
</evidence>
<reference evidence="17" key="1">
    <citation type="submission" date="2015-08" db="EMBL/GenBank/DDBJ databases">
        <authorList>
            <person name="Varghese N."/>
        </authorList>
    </citation>
    <scope>NUCLEOTIDE SEQUENCE [LARGE SCALE GENOMIC DNA]</scope>
    <source>
        <strain evidence="17">JCM 18476</strain>
    </source>
</reference>
<evidence type="ECO:0000256" key="7">
    <source>
        <dbReference type="ARBA" id="ARBA00023027"/>
    </source>
</evidence>
<proteinExistence type="predicted"/>
<dbReference type="PANTHER" id="PTHR23309">
    <property type="entry name" value="3-HYDROXYACYL-COA DEHYROGENASE"/>
    <property type="match status" value="1"/>
</dbReference>
<dbReference type="AlphaFoldDB" id="A0A0K6ISG3"/>
<protein>
    <submittedName>
        <fullName evidence="16">3-hydroxyacyl-CoA dehydrogenase</fullName>
    </submittedName>
</protein>
<dbReference type="InterPro" id="IPR008927">
    <property type="entry name" value="6-PGluconate_DH-like_C_sf"/>
</dbReference>
<dbReference type="GO" id="GO:0016853">
    <property type="term" value="F:isomerase activity"/>
    <property type="evidence" value="ECO:0007669"/>
    <property type="project" value="UniProtKB-KW"/>
</dbReference>
<comment type="subunit">
    <text evidence="3">Monomer.</text>
</comment>
<evidence type="ECO:0000256" key="13">
    <source>
        <dbReference type="ARBA" id="ARBA00049556"/>
    </source>
</evidence>
<keyword evidence="4" id="KW-0276">Fatty acid metabolism</keyword>
<dbReference type="Pfam" id="PF02737">
    <property type="entry name" value="3HCDH_N"/>
    <property type="match status" value="1"/>
</dbReference>
<dbReference type="InterPro" id="IPR006108">
    <property type="entry name" value="3HC_DH_C"/>
</dbReference>
<dbReference type="InterPro" id="IPR006176">
    <property type="entry name" value="3-OHacyl-CoA_DH_NAD-bd"/>
</dbReference>
<gene>
    <name evidence="16" type="ORF">Ga0061065_11469</name>
</gene>
<evidence type="ECO:0000313" key="16">
    <source>
        <dbReference type="EMBL" id="CUB06045.1"/>
    </source>
</evidence>
<dbReference type="GO" id="GO:0003857">
    <property type="term" value="F:(3S)-3-hydroxyacyl-CoA dehydrogenase (NAD+) activity"/>
    <property type="evidence" value="ECO:0007669"/>
    <property type="project" value="UniProtKB-EC"/>
</dbReference>
<evidence type="ECO:0000256" key="9">
    <source>
        <dbReference type="ARBA" id="ARBA00023140"/>
    </source>
</evidence>
<evidence type="ECO:0000256" key="10">
    <source>
        <dbReference type="ARBA" id="ARBA00023235"/>
    </source>
</evidence>
<keyword evidence="11" id="KW-0456">Lyase</keyword>
<evidence type="ECO:0000256" key="8">
    <source>
        <dbReference type="ARBA" id="ARBA00023098"/>
    </source>
</evidence>
<dbReference type="Pfam" id="PF00378">
    <property type="entry name" value="ECH_1"/>
    <property type="match status" value="1"/>
</dbReference>
<keyword evidence="5" id="KW-0442">Lipid degradation</keyword>
<keyword evidence="17" id="KW-1185">Reference proteome</keyword>
<dbReference type="InterPro" id="IPR036291">
    <property type="entry name" value="NAD(P)-bd_dom_sf"/>
</dbReference>
<dbReference type="FunFam" id="1.10.1040.50:FF:000006">
    <property type="entry name" value="Peroxisomal bifunctional enzyme"/>
    <property type="match status" value="1"/>
</dbReference>
<dbReference type="Gene3D" id="3.90.226.10">
    <property type="entry name" value="2-enoyl-CoA Hydratase, Chain A, domain 1"/>
    <property type="match status" value="1"/>
</dbReference>
<dbReference type="SUPFAM" id="SSF48179">
    <property type="entry name" value="6-phosphogluconate dehydrogenase C-terminal domain-like"/>
    <property type="match status" value="2"/>
</dbReference>
<evidence type="ECO:0000256" key="12">
    <source>
        <dbReference type="ARBA" id="ARBA00023268"/>
    </source>
</evidence>
<dbReference type="SUPFAM" id="SSF52096">
    <property type="entry name" value="ClpP/crotonase"/>
    <property type="match status" value="1"/>
</dbReference>
<dbReference type="UniPathway" id="UPA00659"/>
<dbReference type="OrthoDB" id="5389341at2"/>
<evidence type="ECO:0000256" key="3">
    <source>
        <dbReference type="ARBA" id="ARBA00011245"/>
    </source>
</evidence>
<evidence type="ECO:0000256" key="6">
    <source>
        <dbReference type="ARBA" id="ARBA00023002"/>
    </source>
</evidence>
<organism evidence="16 17">
    <name type="scientific">Marinomonas fungiae</name>
    <dbReference type="NCBI Taxonomy" id="1137284"/>
    <lineage>
        <taxon>Bacteria</taxon>
        <taxon>Pseudomonadati</taxon>
        <taxon>Pseudomonadota</taxon>
        <taxon>Gammaproteobacteria</taxon>
        <taxon>Oceanospirillales</taxon>
        <taxon>Oceanospirillaceae</taxon>
        <taxon>Marinomonas</taxon>
    </lineage>
</organism>
<dbReference type="EMBL" id="CYHG01000014">
    <property type="protein sequence ID" value="CUB06045.1"/>
    <property type="molecule type" value="Genomic_DNA"/>
</dbReference>
<accession>A0A0K6ISG3</accession>
<feature type="domain" description="3-hydroxyacyl-CoA dehydrogenase C-terminal" evidence="14">
    <location>
        <begin position="600"/>
        <end position="668"/>
    </location>
</feature>
<dbReference type="InterPro" id="IPR001753">
    <property type="entry name" value="Enoyl-CoA_hydra/iso"/>
</dbReference>
<feature type="domain" description="3-hydroxyacyl-CoA dehydrogenase C-terminal" evidence="14">
    <location>
        <begin position="472"/>
        <end position="564"/>
    </location>
</feature>
<dbReference type="Gene3D" id="3.40.50.720">
    <property type="entry name" value="NAD(P)-binding Rossmann-like Domain"/>
    <property type="match status" value="1"/>
</dbReference>
<evidence type="ECO:0000259" key="14">
    <source>
        <dbReference type="Pfam" id="PF00725"/>
    </source>
</evidence>
<dbReference type="GO" id="GO:0070403">
    <property type="term" value="F:NAD+ binding"/>
    <property type="evidence" value="ECO:0007669"/>
    <property type="project" value="InterPro"/>
</dbReference>
<comment type="catalytic activity">
    <reaction evidence="13">
        <text>a (3S)-3-hydroxyacyl-CoA + NAD(+) = a 3-oxoacyl-CoA + NADH + H(+)</text>
        <dbReference type="Rhea" id="RHEA:22432"/>
        <dbReference type="ChEBI" id="CHEBI:15378"/>
        <dbReference type="ChEBI" id="CHEBI:57318"/>
        <dbReference type="ChEBI" id="CHEBI:57540"/>
        <dbReference type="ChEBI" id="CHEBI:57945"/>
        <dbReference type="ChEBI" id="CHEBI:90726"/>
        <dbReference type="EC" id="1.1.1.35"/>
    </reaction>
</comment>
<keyword evidence="7" id="KW-0520">NAD</keyword>
<dbReference type="STRING" id="1137284.GCA_001418205_03340"/>
<dbReference type="GO" id="GO:0006635">
    <property type="term" value="P:fatty acid beta-oxidation"/>
    <property type="evidence" value="ECO:0007669"/>
    <property type="project" value="UniProtKB-UniPathway"/>
</dbReference>
<keyword evidence="12" id="KW-0511">Multifunctional enzyme</keyword>
<evidence type="ECO:0000313" key="17">
    <source>
        <dbReference type="Proteomes" id="UP000182769"/>
    </source>
</evidence>
<dbReference type="SUPFAM" id="SSF51735">
    <property type="entry name" value="NAD(P)-binding Rossmann-fold domains"/>
    <property type="match status" value="1"/>
</dbReference>
<evidence type="ECO:0000259" key="15">
    <source>
        <dbReference type="Pfam" id="PF02737"/>
    </source>
</evidence>
<comment type="subcellular location">
    <subcellularLocation>
        <location evidence="1">Peroxisome</location>
    </subcellularLocation>
</comment>
<evidence type="ECO:0000256" key="4">
    <source>
        <dbReference type="ARBA" id="ARBA00022832"/>
    </source>
</evidence>
<dbReference type="Pfam" id="PF00725">
    <property type="entry name" value="3HCDH"/>
    <property type="match status" value="2"/>
</dbReference>
<keyword evidence="8" id="KW-0443">Lipid metabolism</keyword>
<comment type="pathway">
    <text evidence="2">Lipid metabolism; fatty acid beta-oxidation.</text>
</comment>
<dbReference type="GO" id="GO:0004300">
    <property type="term" value="F:enoyl-CoA hydratase activity"/>
    <property type="evidence" value="ECO:0007669"/>
    <property type="project" value="UniProtKB-ARBA"/>
</dbReference>
<feature type="domain" description="3-hydroxyacyl-CoA dehydrogenase NAD binding" evidence="15">
    <location>
        <begin position="291"/>
        <end position="469"/>
    </location>
</feature>
<evidence type="ECO:0000256" key="5">
    <source>
        <dbReference type="ARBA" id="ARBA00022963"/>
    </source>
</evidence>